<dbReference type="GO" id="GO:0008270">
    <property type="term" value="F:zinc ion binding"/>
    <property type="evidence" value="ECO:0007669"/>
    <property type="project" value="UniProtKB-KW"/>
</dbReference>
<evidence type="ECO:0000256" key="4">
    <source>
        <dbReference type="ARBA" id="ARBA00022679"/>
    </source>
</evidence>
<dbReference type="Proteomes" id="UP000327044">
    <property type="component" value="Unassembled WGS sequence"/>
</dbReference>
<proteinExistence type="inferred from homology"/>
<dbReference type="GO" id="GO:0032259">
    <property type="term" value="P:methylation"/>
    <property type="evidence" value="ECO:0007669"/>
    <property type="project" value="UniProtKB-KW"/>
</dbReference>
<dbReference type="SUPFAM" id="SSF53335">
    <property type="entry name" value="S-adenosyl-L-methionine-dependent methyltransferases"/>
    <property type="match status" value="1"/>
</dbReference>
<dbReference type="SUPFAM" id="SSF63748">
    <property type="entry name" value="Tudor/PWWP/MBT"/>
    <property type="match status" value="1"/>
</dbReference>
<dbReference type="InterPro" id="IPR050390">
    <property type="entry name" value="C5-Methyltransferase"/>
</dbReference>
<dbReference type="SUPFAM" id="SSF57903">
    <property type="entry name" value="FYVE/PHD zinc finger"/>
    <property type="match status" value="1"/>
</dbReference>
<keyword evidence="4 10" id="KW-0808">Transferase</keyword>
<dbReference type="Pfam" id="PF00145">
    <property type="entry name" value="DNA_methylase"/>
    <property type="match status" value="1"/>
</dbReference>
<evidence type="ECO:0000256" key="10">
    <source>
        <dbReference type="PROSITE-ProRule" id="PRU01016"/>
    </source>
</evidence>
<dbReference type="InterPro" id="IPR001525">
    <property type="entry name" value="C5_MeTfrase"/>
</dbReference>
<dbReference type="InParanoid" id="A0A5N4AU55"/>
<dbReference type="PANTHER" id="PTHR23068:SF25">
    <property type="entry name" value="DNA (CYTOSINE-5)-METHYLTRANSFERASE DRM2"/>
    <property type="match status" value="1"/>
</dbReference>
<protein>
    <recommendedName>
        <fullName evidence="2">DNA (cytosine-5-)-methyltransferase</fullName>
        <ecNumber evidence="2">2.1.1.37</ecNumber>
    </recommendedName>
</protein>
<dbReference type="GO" id="GO:0005634">
    <property type="term" value="C:nucleus"/>
    <property type="evidence" value="ECO:0007669"/>
    <property type="project" value="UniProtKB-SubCell"/>
</dbReference>
<dbReference type="Gene3D" id="2.20.70.90">
    <property type="match status" value="1"/>
</dbReference>
<feature type="domain" description="PHD-type" evidence="11">
    <location>
        <begin position="162"/>
        <end position="295"/>
    </location>
</feature>
<keyword evidence="9" id="KW-0539">Nucleus</keyword>
<dbReference type="InterPro" id="IPR011011">
    <property type="entry name" value="Znf_FYVE_PHD"/>
</dbReference>
<dbReference type="Pfam" id="PF21255">
    <property type="entry name" value="DNMT3_ADD_GATA1-like"/>
    <property type="match status" value="1"/>
</dbReference>
<keyword evidence="6" id="KW-0479">Metal-binding</keyword>
<dbReference type="GO" id="GO:0003886">
    <property type="term" value="F:DNA (cytosine-5-)-methyltransferase activity"/>
    <property type="evidence" value="ECO:0007669"/>
    <property type="project" value="UniProtKB-EC"/>
</dbReference>
<keyword evidence="3 10" id="KW-0489">Methyltransferase</keyword>
<keyword evidence="7" id="KW-0863">Zinc-finger</keyword>
<evidence type="ECO:0000256" key="8">
    <source>
        <dbReference type="ARBA" id="ARBA00022833"/>
    </source>
</evidence>
<dbReference type="EC" id="2.1.1.37" evidence="2"/>
<gene>
    <name evidence="12" type="ORF">PPYR_06588</name>
</gene>
<dbReference type="Gene3D" id="3.40.50.150">
    <property type="entry name" value="Vaccinia Virus protein VP39"/>
    <property type="match status" value="1"/>
</dbReference>
<comment type="caution">
    <text evidence="12">The sequence shown here is derived from an EMBL/GenBank/DDBJ whole genome shotgun (WGS) entry which is preliminary data.</text>
</comment>
<keyword evidence="5 10" id="KW-0949">S-adenosyl-L-methionine</keyword>
<sequence length="588" mass="67632">MKRAIESNFDELEFKKGSLVWGKYGKAWWAAIVVNTDSCDFRRTKYNIMWLNDYTTSVLKVQDLLHFAEYFENVITRFSKRMSKGWRRGVVAALEELYNHDQSFKPEELENLAKCGLQNVPPRVHRIPQSVQTALDKKDEDNFEVYKNKCPDKYKRLFRNLLSRGKILQGERVCLGCYADDDVCQNHPILEGFLCSNCHKRLKRTLNTVGDDGLHFFCSICGYGGHTILCESGFCGKAYCVKCVEDFCKEGTWECFVKEEKWSCFLCSGKPKIGVLRIKADYNLEVDKMLYSDATQSPFIKTPSRPYPKGTKLRVLSLFDGISTGLFTLSKLNIPIDAYYASEIDLTCISVSKFHFKEQVKHIGDVTVIREEDIKRMSPIHLVIGGSPCTDLSLVNPARKGLFDPTGTGYLFFEFYRVLSMVLKQNQNGFYWLYENVASMELDSKEVITRYLQTQPVLKDAAFVSAQHRPRLFWGNLPLLRQQMPVIESNLQDFLWPYRTAKVQKLATVTTKSNSLRQGKDFLYPVINEHNKPDVIYITELEKVFGFTPHYTDVCNMSAGQRQKLLGSAWSVPVMMQLFKPLQQICKA</sequence>
<dbReference type="AlphaFoldDB" id="A0A5N4AU55"/>
<evidence type="ECO:0000313" key="13">
    <source>
        <dbReference type="Proteomes" id="UP000327044"/>
    </source>
</evidence>
<evidence type="ECO:0000259" key="11">
    <source>
        <dbReference type="PROSITE" id="PS51533"/>
    </source>
</evidence>
<organism evidence="12 13">
    <name type="scientific">Photinus pyralis</name>
    <name type="common">Common eastern firefly</name>
    <name type="synonym">Lampyris pyralis</name>
    <dbReference type="NCBI Taxonomy" id="7054"/>
    <lineage>
        <taxon>Eukaryota</taxon>
        <taxon>Metazoa</taxon>
        <taxon>Ecdysozoa</taxon>
        <taxon>Arthropoda</taxon>
        <taxon>Hexapoda</taxon>
        <taxon>Insecta</taxon>
        <taxon>Pterygota</taxon>
        <taxon>Neoptera</taxon>
        <taxon>Endopterygota</taxon>
        <taxon>Coleoptera</taxon>
        <taxon>Polyphaga</taxon>
        <taxon>Elateriformia</taxon>
        <taxon>Elateroidea</taxon>
        <taxon>Lampyridae</taxon>
        <taxon>Lampyrinae</taxon>
        <taxon>Photinus</taxon>
    </lineage>
</organism>
<comment type="similarity">
    <text evidence="10">Belongs to the class I-like SAM-binding methyltransferase superfamily. C5-methyltransferase family.</text>
</comment>
<dbReference type="PANTHER" id="PTHR23068">
    <property type="entry name" value="DNA CYTOSINE-5- -METHYLTRANSFERASE 3-RELATED"/>
    <property type="match status" value="1"/>
</dbReference>
<dbReference type="InterPro" id="IPR029063">
    <property type="entry name" value="SAM-dependent_MTases_sf"/>
</dbReference>
<dbReference type="InterPro" id="IPR025766">
    <property type="entry name" value="ADD"/>
</dbReference>
<evidence type="ECO:0000313" key="12">
    <source>
        <dbReference type="EMBL" id="KAB0800849.1"/>
    </source>
</evidence>
<dbReference type="PROSITE" id="PS51533">
    <property type="entry name" value="ADD"/>
    <property type="match status" value="1"/>
</dbReference>
<dbReference type="Gene3D" id="2.30.30.140">
    <property type="match status" value="1"/>
</dbReference>
<reference evidence="12 13" key="1">
    <citation type="journal article" date="2018" name="Elife">
        <title>Firefly genomes illuminate parallel origins of bioluminescence in beetles.</title>
        <authorList>
            <person name="Fallon T.R."/>
            <person name="Lower S.E."/>
            <person name="Chang C.H."/>
            <person name="Bessho-Uehara M."/>
            <person name="Martin G.J."/>
            <person name="Bewick A.J."/>
            <person name="Behringer M."/>
            <person name="Debat H.J."/>
            <person name="Wong I."/>
            <person name="Day J.C."/>
            <person name="Suvorov A."/>
            <person name="Silva C.J."/>
            <person name="Stanger-Hall K.F."/>
            <person name="Hall D.W."/>
            <person name="Schmitz R.J."/>
            <person name="Nelson D.R."/>
            <person name="Lewis S.M."/>
            <person name="Shigenobu S."/>
            <person name="Bybee S.M."/>
            <person name="Larracuente A.M."/>
            <person name="Oba Y."/>
            <person name="Weng J.K."/>
        </authorList>
    </citation>
    <scope>NUCLEOTIDE SEQUENCE [LARGE SCALE GENOMIC DNA]</scope>
    <source>
        <strain evidence="12">1611_PpyrPB1</strain>
        <tissue evidence="12">Whole body</tissue>
    </source>
</reference>
<evidence type="ECO:0000256" key="2">
    <source>
        <dbReference type="ARBA" id="ARBA00011975"/>
    </source>
</evidence>
<evidence type="ECO:0000256" key="3">
    <source>
        <dbReference type="ARBA" id="ARBA00022603"/>
    </source>
</evidence>
<evidence type="ECO:0000256" key="6">
    <source>
        <dbReference type="ARBA" id="ARBA00022723"/>
    </source>
</evidence>
<accession>A0A5N4AU55</accession>
<feature type="active site" evidence="10">
    <location>
        <position position="389"/>
    </location>
</feature>
<dbReference type="OrthoDB" id="641149at2759"/>
<evidence type="ECO:0000256" key="9">
    <source>
        <dbReference type="ARBA" id="ARBA00023242"/>
    </source>
</evidence>
<dbReference type="GO" id="GO:0010468">
    <property type="term" value="P:regulation of gene expression"/>
    <property type="evidence" value="ECO:0007669"/>
    <property type="project" value="UniProtKB-ARBA"/>
</dbReference>
<evidence type="ECO:0000256" key="5">
    <source>
        <dbReference type="ARBA" id="ARBA00022691"/>
    </source>
</evidence>
<dbReference type="PROSITE" id="PS51679">
    <property type="entry name" value="SAM_MT_C5"/>
    <property type="match status" value="1"/>
</dbReference>
<name>A0A5N4AU55_PHOPY</name>
<dbReference type="EMBL" id="VVIM01000004">
    <property type="protein sequence ID" value="KAB0800849.1"/>
    <property type="molecule type" value="Genomic_DNA"/>
</dbReference>
<evidence type="ECO:0000256" key="7">
    <source>
        <dbReference type="ARBA" id="ARBA00022771"/>
    </source>
</evidence>
<dbReference type="CDD" id="cd11725">
    <property type="entry name" value="ADDz_Dnmt3"/>
    <property type="match status" value="1"/>
</dbReference>
<dbReference type="InterPro" id="IPR049554">
    <property type="entry name" value="DNMT3_ADD_PHD"/>
</dbReference>
<evidence type="ECO:0000256" key="1">
    <source>
        <dbReference type="ARBA" id="ARBA00004123"/>
    </source>
</evidence>
<keyword evidence="13" id="KW-1185">Reference proteome</keyword>
<keyword evidence="8" id="KW-0862">Zinc</keyword>
<comment type="subcellular location">
    <subcellularLocation>
        <location evidence="1">Nucleus</location>
    </subcellularLocation>
</comment>